<reference evidence="14 15" key="1">
    <citation type="journal article" date="2005" name="Science">
        <title>Comparative genomics of trypanosomatid parasitic protozoa.</title>
        <authorList>
            <person name="El-Sayed N.M."/>
            <person name="Myler P.J."/>
            <person name="Blandin G."/>
            <person name="Berriman M."/>
            <person name="Crabtree J."/>
            <person name="Aggarwal G."/>
            <person name="Caler E."/>
            <person name="Renauld H."/>
            <person name="Worthey E.A."/>
            <person name="Hertz-Fowler C."/>
            <person name="Ghedin E."/>
            <person name="Peacock C."/>
            <person name="Bartholomeu D.C."/>
            <person name="Haas B.J."/>
            <person name="Tran A.N."/>
            <person name="Wortman J.R."/>
            <person name="Alsmark U.C."/>
            <person name="Angiuoli S."/>
            <person name="Anupama A."/>
            <person name="Badger J."/>
            <person name="Bringaud F."/>
            <person name="Cadag E."/>
            <person name="Carlton J.M."/>
            <person name="Cerqueira G.C."/>
            <person name="Creasy T."/>
            <person name="Delcher A.L."/>
            <person name="Djikeng A."/>
            <person name="Embley T.M."/>
            <person name="Hauser C."/>
            <person name="Ivens A.C."/>
            <person name="Kummerfeld S.K."/>
            <person name="Pereira-Leal J.B."/>
            <person name="Nilsson D."/>
            <person name="Peterson J."/>
            <person name="Salzberg S.L."/>
            <person name="Shallom J."/>
            <person name="Silva J.C."/>
            <person name="Sundaram J."/>
            <person name="Westenberger S."/>
            <person name="White O."/>
            <person name="Melville S.E."/>
            <person name="Donelson J.E."/>
            <person name="Andersson B."/>
            <person name="Stuart K.D."/>
            <person name="Hall N."/>
        </authorList>
    </citation>
    <scope>NUCLEOTIDE SEQUENCE [LARGE SCALE GENOMIC DNA]</scope>
    <source>
        <strain evidence="14 15">927/4 GUTat10.1</strain>
    </source>
</reference>
<dbReference type="Proteomes" id="UP000008524">
    <property type="component" value="Chromosome 9"/>
</dbReference>
<keyword evidence="3" id="KW-1003">Cell membrane</keyword>
<dbReference type="InterPro" id="IPR019609">
    <property type="entry name" value="Variant_surf_glycoprt_trypan_C"/>
</dbReference>
<feature type="domain" description="Trypanosome variant surface glycoprotein A-type N-terminal" evidence="12">
    <location>
        <begin position="18"/>
        <end position="361"/>
    </location>
</feature>
<dbReference type="PaxDb" id="5691-EAN77424"/>
<keyword evidence="8" id="KW-0325">Glycoprotein</keyword>
<sequence length="480" mass="50453">MTQTSKRRPVLYQMLLAILSLISTSAPTMGTQEALKAKGFDDSCKIANELMKYGSYAETITKTLTSHLFEVETILHDIKKLMKSGTLARNDDNINLLMHTRTTVDEAKAAVRTHLAAAIDAGNEGAFVAGAILETTHLFFAANNGGSNYCMSNDGAGGRAAINDIPDCKDRDAVRRTFKKEAVATLTGAQHALTNFGTGGDGSKGVDATKSCRLSATDGTNGVMGAGGGTAPTIYLMAGLLKLTGSVPAATSWSTGHPLETNNPITKVKALKPTCTASLDAATAALGQLTTLGSADPNPTFKAITTTEAKLGLGDTEQTVEISVPTLKAAHKAIKKLRGDAVTASGKSTETTKRAQLTQEITPPPPPTECNPITTEGGCNEIKIEADCNATAACSFNKTETDENKKCKLDTEKAKKKSVSVTQAQTGGPETTTEKCKDNKSEAVCKDGCKWEGTECKDSSILVNKKIALIVSSFVGFVEF</sequence>
<keyword evidence="5 11" id="KW-0732">Signal</keyword>
<evidence type="ECO:0000256" key="11">
    <source>
        <dbReference type="SAM" id="SignalP"/>
    </source>
</evidence>
<evidence type="ECO:0000256" key="7">
    <source>
        <dbReference type="ARBA" id="ARBA00023157"/>
    </source>
</evidence>
<dbReference type="Gene3D" id="3.30.1680.40">
    <property type="match status" value="1"/>
</dbReference>
<dbReference type="RefSeq" id="XP_827754.1">
    <property type="nucleotide sequence ID" value="XM_822661.1"/>
</dbReference>
<evidence type="ECO:0000256" key="4">
    <source>
        <dbReference type="ARBA" id="ARBA00022622"/>
    </source>
</evidence>
<keyword evidence="6" id="KW-0472">Membrane</keyword>
<feature type="signal peptide" evidence="11">
    <location>
        <begin position="1"/>
        <end position="30"/>
    </location>
</feature>
<dbReference type="EMBL" id="CM000207">
    <property type="protein sequence ID" value="EAN77424.1"/>
    <property type="molecule type" value="Genomic_DNA"/>
</dbReference>
<evidence type="ECO:0000256" key="9">
    <source>
        <dbReference type="ARBA" id="ARBA00023288"/>
    </source>
</evidence>
<evidence type="ECO:0000259" key="12">
    <source>
        <dbReference type="Pfam" id="PF00913"/>
    </source>
</evidence>
<comment type="subcellular location">
    <subcellularLocation>
        <location evidence="2">Cell membrane</location>
        <topology evidence="2">Lipid-anchor</topology>
        <topology evidence="2">GPI-anchor</topology>
    </subcellularLocation>
</comment>
<dbReference type="AlphaFoldDB" id="Q38CP6"/>
<dbReference type="InterPro" id="IPR001812">
    <property type="entry name" value="Trypano_VSG_A_N_dom"/>
</dbReference>
<evidence type="ECO:0000313" key="14">
    <source>
        <dbReference type="EMBL" id="EAN77424.1"/>
    </source>
</evidence>
<feature type="chain" id="PRO_5004221878" evidence="11">
    <location>
        <begin position="31"/>
        <end position="480"/>
    </location>
</feature>
<dbReference type="VEuPathDB" id="TriTrypDB:Tb927.9.17050"/>
<dbReference type="Gene3D" id="3.30.1680.30">
    <property type="match status" value="1"/>
</dbReference>
<comment type="function">
    <text evidence="1">VSG forms a coat on the surface of the parasite. The trypanosome evades the immune response of the host by expressing a series of antigenically distinct VSGs from an estimated 1000 VSG genes.</text>
</comment>
<feature type="compositionally biased region" description="Polar residues" evidence="10">
    <location>
        <begin position="345"/>
        <end position="357"/>
    </location>
</feature>
<evidence type="ECO:0000256" key="10">
    <source>
        <dbReference type="SAM" id="MobiDB-lite"/>
    </source>
</evidence>
<proteinExistence type="predicted"/>
<evidence type="ECO:0000256" key="3">
    <source>
        <dbReference type="ARBA" id="ARBA00022475"/>
    </source>
</evidence>
<evidence type="ECO:0000313" key="15">
    <source>
        <dbReference type="Proteomes" id="UP000008524"/>
    </source>
</evidence>
<accession>Q38CP6</accession>
<organism evidence="14 15">
    <name type="scientific">Trypanosoma brucei brucei (strain 927/4 GUTat10.1)</name>
    <dbReference type="NCBI Taxonomy" id="185431"/>
    <lineage>
        <taxon>Eukaryota</taxon>
        <taxon>Discoba</taxon>
        <taxon>Euglenozoa</taxon>
        <taxon>Kinetoplastea</taxon>
        <taxon>Metakinetoplastina</taxon>
        <taxon>Trypanosomatida</taxon>
        <taxon>Trypanosomatidae</taxon>
        <taxon>Trypanosoma</taxon>
    </lineage>
</organism>
<dbReference type="GO" id="GO:0098552">
    <property type="term" value="C:side of membrane"/>
    <property type="evidence" value="ECO:0007669"/>
    <property type="project" value="UniProtKB-KW"/>
</dbReference>
<keyword evidence="9" id="KW-0449">Lipoprotein</keyword>
<dbReference type="SUPFAM" id="SSF58087">
    <property type="entry name" value="Variant surface glycoprotein (N-terminal domain)"/>
    <property type="match status" value="1"/>
</dbReference>
<protein>
    <submittedName>
        <fullName evidence="14">Variant surface glycoprotein (VSG, atypical), putative</fullName>
    </submittedName>
</protein>
<dbReference type="FunFam" id="3.30.1680.40:FF:000001">
    <property type="entry name" value="Variant surface glycoprotein (VSG, atypical), putative"/>
    <property type="match status" value="1"/>
</dbReference>
<dbReference type="GeneID" id="3661371"/>
<name>Q38CP6_TRYB2</name>
<dbReference type="Gene3D" id="3.90.150.10">
    <property type="entry name" value="Variant Surface Glycoprotein, subunit A domain 1"/>
    <property type="match status" value="1"/>
</dbReference>
<reference evidence="14 15" key="2">
    <citation type="journal article" date="2005" name="Science">
        <title>The genome of the African trypanosome Trypanosoma brucei.</title>
        <authorList>
            <person name="Berriman M."/>
            <person name="Ghedin E."/>
            <person name="Hertz-Fowler C."/>
            <person name="Blandin G."/>
            <person name="Renauld H."/>
            <person name="Bartholomeu D.C."/>
            <person name="Lennard N.J."/>
            <person name="Caler E."/>
            <person name="Hamlin N.E."/>
            <person name="Haas B."/>
            <person name="Bohme U."/>
            <person name="Hannick L."/>
            <person name="Aslett M.A."/>
            <person name="Shallom J."/>
            <person name="Marcello L."/>
            <person name="Hou L."/>
            <person name="Wickstead B."/>
            <person name="Alsmark U.C."/>
            <person name="Arrowsmith C."/>
            <person name="Atkin R.J."/>
            <person name="Barron A.J."/>
            <person name="Bringaud F."/>
            <person name="Brooks K."/>
            <person name="Carrington M."/>
            <person name="Cherevach I."/>
            <person name="Chillingworth T.J."/>
            <person name="Churcher C."/>
            <person name="Clark L.N."/>
            <person name="Corton C.H."/>
            <person name="Cronin A."/>
            <person name="Davies R.M."/>
            <person name="Doggett J."/>
            <person name="Djikeng A."/>
            <person name="Feldblyum T."/>
            <person name="Field M.C."/>
            <person name="Fraser A."/>
            <person name="Goodhead I."/>
            <person name="Hance Z."/>
            <person name="Harper D."/>
            <person name="Harris B.R."/>
            <person name="Hauser H."/>
            <person name="Hostetler J."/>
            <person name="Ivens A."/>
            <person name="Jagels K."/>
            <person name="Johnson D."/>
            <person name="Johnson J."/>
            <person name="Jones K."/>
            <person name="Kerhornou A.X."/>
            <person name="Koo H."/>
            <person name="Larke N."/>
            <person name="Landfear S."/>
            <person name="Larkin C."/>
            <person name="Leech V."/>
            <person name="Line A."/>
            <person name="Lord A."/>
            <person name="Macleod A."/>
            <person name="Mooney P.J."/>
            <person name="Moule S."/>
            <person name="Martin D.M."/>
            <person name="Morgan G.W."/>
            <person name="Mungall K."/>
            <person name="Norbertczak H."/>
            <person name="Ormond D."/>
            <person name="Pai G."/>
            <person name="Peacock C.S."/>
            <person name="Peterson J."/>
            <person name="Quail M.A."/>
            <person name="Rabbinowitsch E."/>
            <person name="Rajandream M.A."/>
            <person name="Reitter C."/>
            <person name="Salzberg S.L."/>
            <person name="Sanders M."/>
            <person name="Schobel S."/>
            <person name="Sharp S."/>
            <person name="Simmonds M."/>
            <person name="Simpson A.J."/>
            <person name="Tallon L."/>
            <person name="Turner C.M."/>
            <person name="Tait A."/>
            <person name="Tivey A.R."/>
            <person name="Van Aken S."/>
            <person name="Walker D."/>
            <person name="Wanless D."/>
            <person name="Wang S."/>
            <person name="White B."/>
            <person name="White O."/>
            <person name="Whitehead S."/>
            <person name="Woodward J."/>
            <person name="Wortman J."/>
            <person name="Adams M.D."/>
            <person name="Embley T.M."/>
            <person name="Gull K."/>
            <person name="Ullu E."/>
            <person name="Barry J.D."/>
            <person name="Fairlamb A.H."/>
            <person name="Opperdoes F."/>
            <person name="Barrell B.G."/>
            <person name="Donelson J.E."/>
            <person name="Hall N."/>
            <person name="Fraser C.M."/>
            <person name="Melville S.E."/>
            <person name="El-Sayed N.M."/>
        </authorList>
    </citation>
    <scope>NUCLEOTIDE SEQUENCE [LARGE SCALE GENOMIC DNA]</scope>
    <source>
        <strain evidence="14 15">927/4 GUTat10.1</strain>
    </source>
</reference>
<evidence type="ECO:0000259" key="13">
    <source>
        <dbReference type="Pfam" id="PF10659"/>
    </source>
</evidence>
<dbReference type="GO" id="GO:0020033">
    <property type="term" value="P:antigenic variation"/>
    <property type="evidence" value="ECO:0000304"/>
    <property type="project" value="GeneDB"/>
</dbReference>
<evidence type="ECO:0000256" key="2">
    <source>
        <dbReference type="ARBA" id="ARBA00004609"/>
    </source>
</evidence>
<keyword evidence="7" id="KW-1015">Disulfide bond</keyword>
<feature type="region of interest" description="Disordered" evidence="10">
    <location>
        <begin position="345"/>
        <end position="373"/>
    </location>
</feature>
<dbReference type="Pfam" id="PF10659">
    <property type="entry name" value="Trypan_glycop_C"/>
    <property type="match status" value="1"/>
</dbReference>
<evidence type="ECO:0000256" key="8">
    <source>
        <dbReference type="ARBA" id="ARBA00023180"/>
    </source>
</evidence>
<feature type="domain" description="Trypanosome variant surface glycoprotein C-terminal" evidence="13">
    <location>
        <begin position="379"/>
        <end position="477"/>
    </location>
</feature>
<dbReference type="KEGG" id="tbr:Tb09.244.1000"/>
<evidence type="ECO:0000256" key="1">
    <source>
        <dbReference type="ARBA" id="ARBA00002523"/>
    </source>
</evidence>
<dbReference type="InParanoid" id="Q38CP6"/>
<dbReference type="Pfam" id="PF00913">
    <property type="entry name" value="Trypan_glycop"/>
    <property type="match status" value="1"/>
</dbReference>
<keyword evidence="15" id="KW-1185">Reference proteome</keyword>
<dbReference type="GO" id="GO:0005886">
    <property type="term" value="C:plasma membrane"/>
    <property type="evidence" value="ECO:0007669"/>
    <property type="project" value="UniProtKB-SubCell"/>
</dbReference>
<evidence type="ECO:0000256" key="6">
    <source>
        <dbReference type="ARBA" id="ARBA00023136"/>
    </source>
</evidence>
<gene>
    <name evidence="14" type="ORF">Tb09.244.1000</name>
</gene>
<keyword evidence="4" id="KW-0336">GPI-anchor</keyword>
<evidence type="ECO:0000256" key="5">
    <source>
        <dbReference type="ARBA" id="ARBA00022729"/>
    </source>
</evidence>